<gene>
    <name evidence="3" type="ORF">LWF01_05915</name>
</gene>
<dbReference type="InterPro" id="IPR041628">
    <property type="entry name" value="ChlI/MoxR_AAA_lid"/>
</dbReference>
<reference evidence="3 4" key="1">
    <citation type="submission" date="2023-05" db="EMBL/GenBank/DDBJ databases">
        <title>Lithophilousrod everest ZFBP1038 complete genpme.</title>
        <authorList>
            <person name="Tian M."/>
        </authorList>
    </citation>
    <scope>NUCLEOTIDE SEQUENCE [LARGE SCALE GENOMIC DNA]</scope>
    <source>
        <strain evidence="3 4">ZFBP1038</strain>
    </source>
</reference>
<dbReference type="Pfam" id="PF17863">
    <property type="entry name" value="AAA_lid_2"/>
    <property type="match status" value="1"/>
</dbReference>
<feature type="domain" description="ChlI/MoxR AAA lid" evidence="2">
    <location>
        <begin position="220"/>
        <end position="280"/>
    </location>
</feature>
<protein>
    <submittedName>
        <fullName evidence="3">MoxR family ATPase</fullName>
    </submittedName>
</protein>
<dbReference type="PANTHER" id="PTHR42759:SF5">
    <property type="entry name" value="METHANOL DEHYDROGENASE REGULATOR"/>
    <property type="match status" value="1"/>
</dbReference>
<dbReference type="PANTHER" id="PTHR42759">
    <property type="entry name" value="MOXR FAMILY PROTEIN"/>
    <property type="match status" value="1"/>
</dbReference>
<evidence type="ECO:0000313" key="4">
    <source>
        <dbReference type="Proteomes" id="UP001209083"/>
    </source>
</evidence>
<evidence type="ECO:0000259" key="1">
    <source>
        <dbReference type="Pfam" id="PF07726"/>
    </source>
</evidence>
<evidence type="ECO:0000259" key="2">
    <source>
        <dbReference type="Pfam" id="PF17863"/>
    </source>
</evidence>
<dbReference type="Gene3D" id="3.40.50.300">
    <property type="entry name" value="P-loop containing nucleotide triphosphate hydrolases"/>
    <property type="match status" value="1"/>
</dbReference>
<sequence length="329" mass="35595">MQAMSTVLEGKAEALRMAWTIVLAEGHLLIEDVPGVGKTLLAKALGKVVGGTVKRVQFTPDLLPSDVVGVNMFNQEQHRFEFRPGPVFASIVIGDEINRASPKTQSALLECMAERQASIDGVTHELPNPFMVVATQNPVDMEGTYSLPEAQRDRFMAKISIGYPAQDAETDLLANHAGKDPLKSMQPVCSIDKLRRAIQTVHSVTATDALRDYIVRLLAATRDPSRFSLGASPRAGIHLLRASRARAVLEGRDFVLPDDVQALAQPVLAHRLIPSRDRQSGASSVHTTLQEILASVPVSAERRSPELAVAQLATPTGRGRRAPIRSAGE</sequence>
<keyword evidence="4" id="KW-1185">Reference proteome</keyword>
<dbReference type="SUPFAM" id="SSF52540">
    <property type="entry name" value="P-loop containing nucleoside triphosphate hydrolases"/>
    <property type="match status" value="1"/>
</dbReference>
<dbReference type="InterPro" id="IPR027417">
    <property type="entry name" value="P-loop_NTPase"/>
</dbReference>
<dbReference type="PIRSF" id="PIRSF002849">
    <property type="entry name" value="AAA_ATPase_chaperone_MoxR_prd"/>
    <property type="match status" value="1"/>
</dbReference>
<evidence type="ECO:0000313" key="3">
    <source>
        <dbReference type="EMBL" id="WGW14014.1"/>
    </source>
</evidence>
<dbReference type="Pfam" id="PF07726">
    <property type="entry name" value="AAA_3"/>
    <property type="match status" value="1"/>
</dbReference>
<dbReference type="CDD" id="cd00009">
    <property type="entry name" value="AAA"/>
    <property type="match status" value="1"/>
</dbReference>
<dbReference type="Proteomes" id="UP001209083">
    <property type="component" value="Chromosome"/>
</dbReference>
<organism evidence="3 4">
    <name type="scientific">Saxibacter everestensis</name>
    <dbReference type="NCBI Taxonomy" id="2909229"/>
    <lineage>
        <taxon>Bacteria</taxon>
        <taxon>Bacillati</taxon>
        <taxon>Actinomycetota</taxon>
        <taxon>Actinomycetes</taxon>
        <taxon>Micrococcales</taxon>
        <taxon>Brevibacteriaceae</taxon>
        <taxon>Saxibacter</taxon>
    </lineage>
</organism>
<dbReference type="InterPro" id="IPR011703">
    <property type="entry name" value="ATPase_AAA-3"/>
</dbReference>
<dbReference type="Gene3D" id="1.10.8.80">
    <property type="entry name" value="Magnesium chelatase subunit I, C-Terminal domain"/>
    <property type="match status" value="1"/>
</dbReference>
<name>A0ABY8QYB6_9MICO</name>
<feature type="domain" description="ATPase AAA-3" evidence="1">
    <location>
        <begin position="27"/>
        <end position="156"/>
    </location>
</feature>
<dbReference type="InterPro" id="IPR050764">
    <property type="entry name" value="CbbQ/NirQ/NorQ/GpvN"/>
</dbReference>
<accession>A0ABY8QYB6</accession>
<proteinExistence type="predicted"/>
<dbReference type="EMBL" id="CP090958">
    <property type="protein sequence ID" value="WGW14014.1"/>
    <property type="molecule type" value="Genomic_DNA"/>
</dbReference>